<dbReference type="PANTHER" id="PTHR43245:SF11">
    <property type="entry name" value="LD23561P"/>
    <property type="match status" value="1"/>
</dbReference>
<sequence>MAAVKPKVLVLGGCGFIGRYVVCELVEKQVCSSICVVDKVPPQIAWLNERQTKVFADECVTFRSANLINAASCASAFGEEEWDWVINAAGETKTGQVDAVYHEGVVHLSTNCAKEAAKRKVKVYLEVSAGTMASDDKVAHKETDSCTPWKVVGKCKYQVEEEIKAIPDLNWIIIRPATVYGVSDRTGLTTRLVFGAVYRHLNEPMKMLWDKNLYVNTVHVTDVARAVVWLCQREKVHQIYNVVDDNNTTQGHITEIVSDIFNINYDYWGNVFSKLAKTDTLGLVTDVNDKHLEPWAAVCSAGGLENTPLTPYIDQDSVQCSHLHLDGSKLRSEGFTYTFSKPTKELLVEILRDFIAMKIFPANALPSQD</sequence>
<reference evidence="2" key="1">
    <citation type="submission" date="2015-09" db="EMBL/GenBank/DDBJ databases">
        <title>Scylla olivacea transcriptome.</title>
        <authorList>
            <person name="Ikhwanuddin M."/>
        </authorList>
    </citation>
    <scope>NUCLEOTIDE SEQUENCE</scope>
</reference>
<dbReference type="EMBL" id="GDRN01106961">
    <property type="protein sequence ID" value="JAI57495.1"/>
    <property type="molecule type" value="Transcribed_RNA"/>
</dbReference>
<dbReference type="InterPro" id="IPR001509">
    <property type="entry name" value="Epimerase_deHydtase"/>
</dbReference>
<dbReference type="Gene3D" id="3.40.50.720">
    <property type="entry name" value="NAD(P)-binding Rossmann-like Domain"/>
    <property type="match status" value="1"/>
</dbReference>
<accession>A0A0P4W328</accession>
<dbReference type="PANTHER" id="PTHR43245">
    <property type="entry name" value="BIFUNCTIONAL POLYMYXIN RESISTANCE PROTEIN ARNA"/>
    <property type="match status" value="1"/>
</dbReference>
<evidence type="ECO:0000313" key="2">
    <source>
        <dbReference type="EMBL" id="JAI57495.1"/>
    </source>
</evidence>
<protein>
    <recommendedName>
        <fullName evidence="1">NAD-dependent epimerase/dehydratase domain-containing protein</fullName>
    </recommendedName>
</protein>
<dbReference type="Pfam" id="PF01370">
    <property type="entry name" value="Epimerase"/>
    <property type="match status" value="1"/>
</dbReference>
<dbReference type="AlphaFoldDB" id="A0A0P4W328"/>
<organism evidence="2">
    <name type="scientific">Scylla olivacea</name>
    <name type="common">Orange mud crab</name>
    <name type="synonym">Cancer olivacea</name>
    <dbReference type="NCBI Taxonomy" id="85551"/>
    <lineage>
        <taxon>Eukaryota</taxon>
        <taxon>Metazoa</taxon>
        <taxon>Ecdysozoa</taxon>
        <taxon>Arthropoda</taxon>
        <taxon>Crustacea</taxon>
        <taxon>Multicrustacea</taxon>
        <taxon>Malacostraca</taxon>
        <taxon>Eumalacostraca</taxon>
        <taxon>Eucarida</taxon>
        <taxon>Decapoda</taxon>
        <taxon>Pleocyemata</taxon>
        <taxon>Brachyura</taxon>
        <taxon>Eubrachyura</taxon>
        <taxon>Portunoidea</taxon>
        <taxon>Portunidae</taxon>
        <taxon>Portuninae</taxon>
        <taxon>Scylla</taxon>
    </lineage>
</organism>
<dbReference type="InterPro" id="IPR050177">
    <property type="entry name" value="Lipid_A_modif_metabolic_enz"/>
</dbReference>
<dbReference type="InterPro" id="IPR036291">
    <property type="entry name" value="NAD(P)-bd_dom_sf"/>
</dbReference>
<feature type="domain" description="NAD-dependent epimerase/dehydratase" evidence="1">
    <location>
        <begin position="8"/>
        <end position="242"/>
    </location>
</feature>
<evidence type="ECO:0000259" key="1">
    <source>
        <dbReference type="Pfam" id="PF01370"/>
    </source>
</evidence>
<name>A0A0P4W328_SCYOL</name>
<dbReference type="SUPFAM" id="SSF51735">
    <property type="entry name" value="NAD(P)-binding Rossmann-fold domains"/>
    <property type="match status" value="1"/>
</dbReference>
<proteinExistence type="predicted"/>